<accession>A0A9D4CQX7</accession>
<protein>
    <recommendedName>
        <fullName evidence="2">BPTI/Kunitz inhibitor domain-containing protein</fullName>
    </recommendedName>
</protein>
<dbReference type="PANTHER" id="PTHR10083:SF374">
    <property type="entry name" value="BPTI_KUNITZ INHIBITOR DOMAIN-CONTAINING PROTEIN"/>
    <property type="match status" value="1"/>
</dbReference>
<dbReference type="Gene3D" id="4.10.410.10">
    <property type="entry name" value="Pancreatic trypsin inhibitor Kunitz domain"/>
    <property type="match status" value="1"/>
</dbReference>
<comment type="caution">
    <text evidence="3">The sequence shown here is derived from an EMBL/GenBank/DDBJ whole genome shotgun (WGS) entry which is preliminary data.</text>
</comment>
<dbReference type="InterPro" id="IPR020901">
    <property type="entry name" value="Prtase_inh_Kunz-CS"/>
</dbReference>
<reference evidence="3" key="2">
    <citation type="submission" date="2020-11" db="EMBL/GenBank/DDBJ databases">
        <authorList>
            <person name="McCartney M.A."/>
            <person name="Auch B."/>
            <person name="Kono T."/>
            <person name="Mallez S."/>
            <person name="Becker A."/>
            <person name="Gohl D.M."/>
            <person name="Silverstein K.A.T."/>
            <person name="Koren S."/>
            <person name="Bechman K.B."/>
            <person name="Herman A."/>
            <person name="Abrahante J.E."/>
            <person name="Garbe J."/>
        </authorList>
    </citation>
    <scope>NUCLEOTIDE SEQUENCE</scope>
    <source>
        <strain evidence="3">Duluth1</strain>
        <tissue evidence="3">Whole animal</tissue>
    </source>
</reference>
<dbReference type="SUPFAM" id="SSF57362">
    <property type="entry name" value="BPTI-like"/>
    <property type="match status" value="1"/>
</dbReference>
<dbReference type="SMART" id="SM00131">
    <property type="entry name" value="KU"/>
    <property type="match status" value="1"/>
</dbReference>
<evidence type="ECO:0000256" key="1">
    <source>
        <dbReference type="ARBA" id="ARBA00023157"/>
    </source>
</evidence>
<proteinExistence type="predicted"/>
<keyword evidence="1" id="KW-1015">Disulfide bond</keyword>
<sequence>MQVGSFSRNIMVIEKSHSPGFTATLNQTTYINASCLASLSSAQIRKSSAAQCKTMFSAISFLLIATLIGVASSQNRWDTSVCELPAETGPCRGSFPKYFFNERTCTCEIFIYGGCGGNGNRFETYGECMTRCVSTCYYK</sequence>
<dbReference type="PROSITE" id="PS00280">
    <property type="entry name" value="BPTI_KUNITZ_1"/>
    <property type="match status" value="1"/>
</dbReference>
<dbReference type="GO" id="GO:0005615">
    <property type="term" value="C:extracellular space"/>
    <property type="evidence" value="ECO:0007669"/>
    <property type="project" value="TreeGrafter"/>
</dbReference>
<dbReference type="GO" id="GO:0004867">
    <property type="term" value="F:serine-type endopeptidase inhibitor activity"/>
    <property type="evidence" value="ECO:0007669"/>
    <property type="project" value="InterPro"/>
</dbReference>
<dbReference type="CDD" id="cd00109">
    <property type="entry name" value="Kunitz-type"/>
    <property type="match status" value="1"/>
</dbReference>
<name>A0A9D4CQX7_DREPO</name>
<dbReference type="EMBL" id="JAIWYP010000012">
    <property type="protein sequence ID" value="KAH3730020.1"/>
    <property type="molecule type" value="Genomic_DNA"/>
</dbReference>
<dbReference type="Proteomes" id="UP000828390">
    <property type="component" value="Unassembled WGS sequence"/>
</dbReference>
<dbReference type="PROSITE" id="PS50279">
    <property type="entry name" value="BPTI_KUNITZ_2"/>
    <property type="match status" value="1"/>
</dbReference>
<evidence type="ECO:0000313" key="4">
    <source>
        <dbReference type="Proteomes" id="UP000828390"/>
    </source>
</evidence>
<dbReference type="PANTHER" id="PTHR10083">
    <property type="entry name" value="KUNITZ-TYPE PROTEASE INHIBITOR-RELATED"/>
    <property type="match status" value="1"/>
</dbReference>
<dbReference type="AlphaFoldDB" id="A0A9D4CQX7"/>
<evidence type="ECO:0000259" key="2">
    <source>
        <dbReference type="PROSITE" id="PS50279"/>
    </source>
</evidence>
<feature type="domain" description="BPTI/Kunitz inhibitor" evidence="2">
    <location>
        <begin position="82"/>
        <end position="132"/>
    </location>
</feature>
<dbReference type="InterPro" id="IPR050098">
    <property type="entry name" value="TFPI/VKTCI-like"/>
</dbReference>
<dbReference type="FunFam" id="4.10.410.10:FF:000004">
    <property type="entry name" value="Tissue factor pathway inhibitor"/>
    <property type="match status" value="1"/>
</dbReference>
<dbReference type="Pfam" id="PF00014">
    <property type="entry name" value="Kunitz_BPTI"/>
    <property type="match status" value="1"/>
</dbReference>
<dbReference type="PRINTS" id="PR00759">
    <property type="entry name" value="BASICPTASE"/>
</dbReference>
<dbReference type="InterPro" id="IPR036880">
    <property type="entry name" value="Kunitz_BPTI_sf"/>
</dbReference>
<evidence type="ECO:0000313" key="3">
    <source>
        <dbReference type="EMBL" id="KAH3730020.1"/>
    </source>
</evidence>
<dbReference type="InterPro" id="IPR002223">
    <property type="entry name" value="Kunitz_BPTI"/>
</dbReference>
<reference evidence="3" key="1">
    <citation type="journal article" date="2019" name="bioRxiv">
        <title>The Genome of the Zebra Mussel, Dreissena polymorpha: A Resource for Invasive Species Research.</title>
        <authorList>
            <person name="McCartney M.A."/>
            <person name="Auch B."/>
            <person name="Kono T."/>
            <person name="Mallez S."/>
            <person name="Zhang Y."/>
            <person name="Obille A."/>
            <person name="Becker A."/>
            <person name="Abrahante J.E."/>
            <person name="Garbe J."/>
            <person name="Badalamenti J.P."/>
            <person name="Herman A."/>
            <person name="Mangelson H."/>
            <person name="Liachko I."/>
            <person name="Sullivan S."/>
            <person name="Sone E.D."/>
            <person name="Koren S."/>
            <person name="Silverstein K.A.T."/>
            <person name="Beckman K.B."/>
            <person name="Gohl D.M."/>
        </authorList>
    </citation>
    <scope>NUCLEOTIDE SEQUENCE</scope>
    <source>
        <strain evidence="3">Duluth1</strain>
        <tissue evidence="3">Whole animal</tissue>
    </source>
</reference>
<keyword evidence="4" id="KW-1185">Reference proteome</keyword>
<organism evidence="3 4">
    <name type="scientific">Dreissena polymorpha</name>
    <name type="common">Zebra mussel</name>
    <name type="synonym">Mytilus polymorpha</name>
    <dbReference type="NCBI Taxonomy" id="45954"/>
    <lineage>
        <taxon>Eukaryota</taxon>
        <taxon>Metazoa</taxon>
        <taxon>Spiralia</taxon>
        <taxon>Lophotrochozoa</taxon>
        <taxon>Mollusca</taxon>
        <taxon>Bivalvia</taxon>
        <taxon>Autobranchia</taxon>
        <taxon>Heteroconchia</taxon>
        <taxon>Euheterodonta</taxon>
        <taxon>Imparidentia</taxon>
        <taxon>Neoheterodontei</taxon>
        <taxon>Myida</taxon>
        <taxon>Dreissenoidea</taxon>
        <taxon>Dreissenidae</taxon>
        <taxon>Dreissena</taxon>
    </lineage>
</organism>
<gene>
    <name evidence="3" type="ORF">DPMN_055998</name>
</gene>